<evidence type="ECO:0000313" key="1">
    <source>
        <dbReference type="EMBL" id="GAG35595.1"/>
    </source>
</evidence>
<feature type="non-terminal residue" evidence="1">
    <location>
        <position position="1"/>
    </location>
</feature>
<accession>X0WY12</accession>
<sequence length="37" mass="3802">GTTTPTVHPIKLLALAYGLTPQVAASLTTPGRELIVT</sequence>
<gene>
    <name evidence="1" type="ORF">S01H1_72488</name>
</gene>
<organism evidence="1">
    <name type="scientific">marine sediment metagenome</name>
    <dbReference type="NCBI Taxonomy" id="412755"/>
    <lineage>
        <taxon>unclassified sequences</taxon>
        <taxon>metagenomes</taxon>
        <taxon>ecological metagenomes</taxon>
    </lineage>
</organism>
<dbReference type="EMBL" id="BARS01048352">
    <property type="protein sequence ID" value="GAG35595.1"/>
    <property type="molecule type" value="Genomic_DNA"/>
</dbReference>
<comment type="caution">
    <text evidence="1">The sequence shown here is derived from an EMBL/GenBank/DDBJ whole genome shotgun (WGS) entry which is preliminary data.</text>
</comment>
<dbReference type="AlphaFoldDB" id="X0WY12"/>
<protein>
    <submittedName>
        <fullName evidence="1">Uncharacterized protein</fullName>
    </submittedName>
</protein>
<name>X0WY12_9ZZZZ</name>
<proteinExistence type="predicted"/>
<reference evidence="1" key="1">
    <citation type="journal article" date="2014" name="Front. Microbiol.">
        <title>High frequency of phylogenetically diverse reductive dehalogenase-homologous genes in deep subseafloor sedimentary metagenomes.</title>
        <authorList>
            <person name="Kawai M."/>
            <person name="Futagami T."/>
            <person name="Toyoda A."/>
            <person name="Takaki Y."/>
            <person name="Nishi S."/>
            <person name="Hori S."/>
            <person name="Arai W."/>
            <person name="Tsubouchi T."/>
            <person name="Morono Y."/>
            <person name="Uchiyama I."/>
            <person name="Ito T."/>
            <person name="Fujiyama A."/>
            <person name="Inagaki F."/>
            <person name="Takami H."/>
        </authorList>
    </citation>
    <scope>NUCLEOTIDE SEQUENCE</scope>
    <source>
        <strain evidence="1">Expedition CK06-06</strain>
    </source>
</reference>